<evidence type="ECO:0000256" key="4">
    <source>
        <dbReference type="ARBA" id="ARBA00022723"/>
    </source>
</evidence>
<dbReference type="EMBL" id="JAUOES010000001">
    <property type="protein sequence ID" value="MDT3278757.1"/>
    <property type="molecule type" value="Genomic_DNA"/>
</dbReference>
<dbReference type="PANTHER" id="PTHR11228:SF7">
    <property type="entry name" value="PQQA PEPTIDE CYCLASE"/>
    <property type="match status" value="1"/>
</dbReference>
<gene>
    <name evidence="8" type="ORF">Q4Q50_00335</name>
</gene>
<dbReference type="InterPro" id="IPR034391">
    <property type="entry name" value="AdoMet-like_SPASM_containing"/>
</dbReference>
<reference evidence="8 9" key="1">
    <citation type="submission" date="2023-07" db="EMBL/GenBank/DDBJ databases">
        <title>Novel Shewanella species isolated from Baltic Sea sediments.</title>
        <authorList>
            <person name="Martin-Rodriguez A.J."/>
        </authorList>
    </citation>
    <scope>NUCLEOTIDE SEQUENCE [LARGE SCALE GENOMIC DNA]</scope>
    <source>
        <strain evidence="8 9">SP2S1-2</strain>
    </source>
</reference>
<evidence type="ECO:0000256" key="2">
    <source>
        <dbReference type="ARBA" id="ARBA00022485"/>
    </source>
</evidence>
<keyword evidence="3" id="KW-0949">S-adenosyl-L-methionine</keyword>
<keyword evidence="5" id="KW-0408">Iron</keyword>
<dbReference type="InterPro" id="IPR013785">
    <property type="entry name" value="Aldolase_TIM"/>
</dbReference>
<proteinExistence type="predicted"/>
<sequence length="375" mass="43024">MTNDEIVAKVQPRIYSAVKVPIEDRVPLKTPFSVHIDVSSICNYRCSFCFQADNRAMKKVDLKRGKMSVEMFKKIVNDLAEFPEKIKKIKIGNHGEPTLHQDLPEMIKYAKEKNVAEIIEVFTNGSKLTPELNRALVDAGLQRINVSIEGLSDERYMQVAGVKQNFNEIVEGVRHLHSIKGPELTIYVKIADQTSALDKGNNTTFILDETERQYFFDTFGGICDEIFIEKIVPQWAETQLDKQNEVAKTGMYNQKIKKYKDICPFTFMYLHFNCDGQTSPCTLDWPRKVVIGNVNEQSVKEIWEGKSLHQLRVAMLKGRREQINFCNNCSAPMVCVDEDLDPHKEKVLAALNALDESLDDNEWIQSNEWKIKEIL</sequence>
<dbReference type="Gene3D" id="3.20.20.70">
    <property type="entry name" value="Aldolase class I"/>
    <property type="match status" value="1"/>
</dbReference>
<evidence type="ECO:0000256" key="6">
    <source>
        <dbReference type="ARBA" id="ARBA00023014"/>
    </source>
</evidence>
<dbReference type="SFLD" id="SFLDS00029">
    <property type="entry name" value="Radical_SAM"/>
    <property type="match status" value="1"/>
</dbReference>
<dbReference type="Proteomes" id="UP001249505">
    <property type="component" value="Unassembled WGS sequence"/>
</dbReference>
<dbReference type="InterPro" id="IPR007197">
    <property type="entry name" value="rSAM"/>
</dbReference>
<evidence type="ECO:0000256" key="3">
    <source>
        <dbReference type="ARBA" id="ARBA00022691"/>
    </source>
</evidence>
<keyword evidence="4" id="KW-0479">Metal-binding</keyword>
<evidence type="ECO:0000259" key="7">
    <source>
        <dbReference type="PROSITE" id="PS51918"/>
    </source>
</evidence>
<comment type="caution">
    <text evidence="8">The sequence shown here is derived from an EMBL/GenBank/DDBJ whole genome shotgun (WGS) entry which is preliminary data.</text>
</comment>
<dbReference type="InterPro" id="IPR058240">
    <property type="entry name" value="rSAM_sf"/>
</dbReference>
<dbReference type="CDD" id="cd01335">
    <property type="entry name" value="Radical_SAM"/>
    <property type="match status" value="1"/>
</dbReference>
<feature type="domain" description="Radical SAM core" evidence="7">
    <location>
        <begin position="28"/>
        <end position="266"/>
    </location>
</feature>
<protein>
    <submittedName>
        <fullName evidence="8">Radical SAM/SPASM domain-containing protein</fullName>
    </submittedName>
</protein>
<keyword evidence="9" id="KW-1185">Reference proteome</keyword>
<dbReference type="InterPro" id="IPR023885">
    <property type="entry name" value="4Fe4S-binding_SPASM_dom"/>
</dbReference>
<evidence type="ECO:0000313" key="9">
    <source>
        <dbReference type="Proteomes" id="UP001249505"/>
    </source>
</evidence>
<dbReference type="SFLD" id="SFLDG01387">
    <property type="entry name" value="BtrN-like_SPASM_domain_contain"/>
    <property type="match status" value="1"/>
</dbReference>
<name>A0ABU3FWU7_9GAMM</name>
<keyword evidence="2" id="KW-0004">4Fe-4S</keyword>
<dbReference type="Pfam" id="PF13186">
    <property type="entry name" value="SPASM"/>
    <property type="match status" value="1"/>
</dbReference>
<dbReference type="RefSeq" id="WP_311890028.1">
    <property type="nucleotide sequence ID" value="NZ_JAUOES010000001.1"/>
</dbReference>
<dbReference type="SFLD" id="SFLDG01067">
    <property type="entry name" value="SPASM/twitch_domain_containing"/>
    <property type="match status" value="1"/>
</dbReference>
<dbReference type="Pfam" id="PF04055">
    <property type="entry name" value="Radical_SAM"/>
    <property type="match status" value="1"/>
</dbReference>
<evidence type="ECO:0000256" key="5">
    <source>
        <dbReference type="ARBA" id="ARBA00023004"/>
    </source>
</evidence>
<dbReference type="PROSITE" id="PS51918">
    <property type="entry name" value="RADICAL_SAM"/>
    <property type="match status" value="1"/>
</dbReference>
<evidence type="ECO:0000256" key="1">
    <source>
        <dbReference type="ARBA" id="ARBA00001966"/>
    </source>
</evidence>
<dbReference type="InterPro" id="IPR050377">
    <property type="entry name" value="Radical_SAM_PqqE_MftC-like"/>
</dbReference>
<evidence type="ECO:0000313" key="8">
    <source>
        <dbReference type="EMBL" id="MDT3278757.1"/>
    </source>
</evidence>
<organism evidence="8 9">
    <name type="scientific">Shewanella scandinavica</name>
    <dbReference type="NCBI Taxonomy" id="3063538"/>
    <lineage>
        <taxon>Bacteria</taxon>
        <taxon>Pseudomonadati</taxon>
        <taxon>Pseudomonadota</taxon>
        <taxon>Gammaproteobacteria</taxon>
        <taxon>Alteromonadales</taxon>
        <taxon>Shewanellaceae</taxon>
        <taxon>Shewanella</taxon>
    </lineage>
</organism>
<comment type="cofactor">
    <cofactor evidence="1">
        <name>[4Fe-4S] cluster</name>
        <dbReference type="ChEBI" id="CHEBI:49883"/>
    </cofactor>
</comment>
<dbReference type="SUPFAM" id="SSF102114">
    <property type="entry name" value="Radical SAM enzymes"/>
    <property type="match status" value="1"/>
</dbReference>
<dbReference type="PANTHER" id="PTHR11228">
    <property type="entry name" value="RADICAL SAM DOMAIN PROTEIN"/>
    <property type="match status" value="1"/>
</dbReference>
<keyword evidence="6" id="KW-0411">Iron-sulfur</keyword>
<accession>A0ABU3FWU7</accession>